<dbReference type="PATRIC" id="fig|1265313.6.peg.1104"/>
<dbReference type="STRING" id="1265313.HRUBRA_01120"/>
<dbReference type="Pfam" id="PF01882">
    <property type="entry name" value="DUF58"/>
    <property type="match status" value="1"/>
</dbReference>
<proteinExistence type="predicted"/>
<sequence>MADPRVFPDLDALVRLQVASGFSFRASQPRHSVLRGRHGSRLRGRGLNFEELRGYQPGDDLRHVDWRASARRGEAQVRVYTEERDRSTWLLVNLAQGMFFGSAHSTKAVAAAEFAALAAWRSLASGDRVGAILFDEEQLQVYRPLRTHAQVVRILDAIVALGRSLRPGRAPGQPRLNDALERVLRFARHDALVLLIGDGAGVGKDTVPLVSRLSRHNDCIAGLVYDPMERDLPDAGPLRATDGTADWHFDSGAGALRRAFREDFERRELALTQLSRRRELALLPVHTALPVAGQLARLLGARATGPGA</sequence>
<accession>A0A095XX33</accession>
<evidence type="ECO:0000313" key="2">
    <source>
        <dbReference type="EMBL" id="KGE04256.1"/>
    </source>
</evidence>
<evidence type="ECO:0000259" key="1">
    <source>
        <dbReference type="Pfam" id="PF01882"/>
    </source>
</evidence>
<dbReference type="EMBL" id="AUVB01000031">
    <property type="protein sequence ID" value="KGE04256.1"/>
    <property type="molecule type" value="Genomic_DNA"/>
</dbReference>
<dbReference type="InterPro" id="IPR002881">
    <property type="entry name" value="DUF58"/>
</dbReference>
<comment type="caution">
    <text evidence="2">The sequence shown here is derived from an EMBL/GenBank/DDBJ whole genome shotgun (WGS) entry which is preliminary data.</text>
</comment>
<reference evidence="2 3" key="1">
    <citation type="journal article" date="2014" name="Genome Announc.">
        <title>Genome Sequence of Gammaproteobacterial Pseudohaliea rubra Type Strain DSM 19751, Isolated from Coastal Seawater of the Mediterranean Sea.</title>
        <authorList>
            <person name="Spring S."/>
            <person name="Fiebig A."/>
            <person name="Riedel T."/>
            <person name="Goker M."/>
            <person name="Klenk H.P."/>
        </authorList>
    </citation>
    <scope>NUCLEOTIDE SEQUENCE [LARGE SCALE GENOMIC DNA]</scope>
    <source>
        <strain evidence="2 3">DSM 19751</strain>
    </source>
</reference>
<dbReference type="PANTHER" id="PTHR33608:SF12">
    <property type="entry name" value="DUF58 DOMAIN-CONTAINING PROTEIN"/>
    <property type="match status" value="1"/>
</dbReference>
<dbReference type="eggNOG" id="COG1721">
    <property type="taxonomic scope" value="Bacteria"/>
</dbReference>
<gene>
    <name evidence="2" type="ORF">HRUBRA_01120</name>
</gene>
<organism evidence="2 3">
    <name type="scientific">Pseudohaliea rubra DSM 19751</name>
    <dbReference type="NCBI Taxonomy" id="1265313"/>
    <lineage>
        <taxon>Bacteria</taxon>
        <taxon>Pseudomonadati</taxon>
        <taxon>Pseudomonadota</taxon>
        <taxon>Gammaproteobacteria</taxon>
        <taxon>Cellvibrionales</taxon>
        <taxon>Halieaceae</taxon>
        <taxon>Pseudohaliea</taxon>
    </lineage>
</organism>
<keyword evidence="3" id="KW-1185">Reference proteome</keyword>
<feature type="domain" description="DUF58" evidence="1">
    <location>
        <begin position="51"/>
        <end position="267"/>
    </location>
</feature>
<name>A0A095XX33_9GAMM</name>
<dbReference type="PANTHER" id="PTHR33608">
    <property type="entry name" value="BLL2464 PROTEIN"/>
    <property type="match status" value="1"/>
</dbReference>
<dbReference type="HOGENOM" id="CLU_054927_1_0_6"/>
<dbReference type="AlphaFoldDB" id="A0A095XX33"/>
<dbReference type="Proteomes" id="UP000029640">
    <property type="component" value="Unassembled WGS sequence"/>
</dbReference>
<protein>
    <recommendedName>
        <fullName evidence="1">DUF58 domain-containing protein</fullName>
    </recommendedName>
</protein>
<evidence type="ECO:0000313" key="3">
    <source>
        <dbReference type="Proteomes" id="UP000029640"/>
    </source>
</evidence>